<organism evidence="1 2">
    <name type="scientific">Gigaspora margarita</name>
    <dbReference type="NCBI Taxonomy" id="4874"/>
    <lineage>
        <taxon>Eukaryota</taxon>
        <taxon>Fungi</taxon>
        <taxon>Fungi incertae sedis</taxon>
        <taxon>Mucoromycota</taxon>
        <taxon>Glomeromycotina</taxon>
        <taxon>Glomeromycetes</taxon>
        <taxon>Diversisporales</taxon>
        <taxon>Gigasporaceae</taxon>
        <taxon>Gigaspora</taxon>
    </lineage>
</organism>
<keyword evidence="2" id="KW-1185">Reference proteome</keyword>
<comment type="caution">
    <text evidence="1">The sequence shown here is derived from an EMBL/GenBank/DDBJ whole genome shotgun (WGS) entry which is preliminary data.</text>
</comment>
<gene>
    <name evidence="1" type="ORF">GMARGA_LOCUS27525</name>
</gene>
<reference evidence="1 2" key="1">
    <citation type="submission" date="2021-06" db="EMBL/GenBank/DDBJ databases">
        <authorList>
            <person name="Kallberg Y."/>
            <person name="Tangrot J."/>
            <person name="Rosling A."/>
        </authorList>
    </citation>
    <scope>NUCLEOTIDE SEQUENCE [LARGE SCALE GENOMIC DNA]</scope>
    <source>
        <strain evidence="1 2">120-4 pot B 10/14</strain>
    </source>
</reference>
<evidence type="ECO:0000313" key="2">
    <source>
        <dbReference type="Proteomes" id="UP000789901"/>
    </source>
</evidence>
<sequence>MSFPTLQVLSRNLGIGTNSSKASSSNFSISSSRTSYLYVQAQFS</sequence>
<accession>A0ABN7W8A8</accession>
<dbReference type="EMBL" id="CAJVQB010033784">
    <property type="protein sequence ID" value="CAG8820266.1"/>
    <property type="molecule type" value="Genomic_DNA"/>
</dbReference>
<dbReference type="Proteomes" id="UP000789901">
    <property type="component" value="Unassembled WGS sequence"/>
</dbReference>
<proteinExistence type="predicted"/>
<protein>
    <submittedName>
        <fullName evidence="1">9289_t:CDS:1</fullName>
    </submittedName>
</protein>
<feature type="non-terminal residue" evidence="1">
    <location>
        <position position="44"/>
    </location>
</feature>
<evidence type="ECO:0000313" key="1">
    <source>
        <dbReference type="EMBL" id="CAG8820266.1"/>
    </source>
</evidence>
<name>A0ABN7W8A8_GIGMA</name>